<dbReference type="Proteomes" id="UP001056778">
    <property type="component" value="Chromosome 2"/>
</dbReference>
<proteinExistence type="predicted"/>
<organism evidence="1 2">
    <name type="scientific">Holotrichia oblita</name>
    <name type="common">Chafer beetle</name>
    <dbReference type="NCBI Taxonomy" id="644536"/>
    <lineage>
        <taxon>Eukaryota</taxon>
        <taxon>Metazoa</taxon>
        <taxon>Ecdysozoa</taxon>
        <taxon>Arthropoda</taxon>
        <taxon>Hexapoda</taxon>
        <taxon>Insecta</taxon>
        <taxon>Pterygota</taxon>
        <taxon>Neoptera</taxon>
        <taxon>Endopterygota</taxon>
        <taxon>Coleoptera</taxon>
        <taxon>Polyphaga</taxon>
        <taxon>Scarabaeiformia</taxon>
        <taxon>Scarabaeidae</taxon>
        <taxon>Melolonthinae</taxon>
        <taxon>Holotrichia</taxon>
    </lineage>
</organism>
<accession>A0ACB9TIT3</accession>
<comment type="caution">
    <text evidence="1">The sequence shown here is derived from an EMBL/GenBank/DDBJ whole genome shotgun (WGS) entry which is preliminary data.</text>
</comment>
<sequence length="419" mass="48589">MFFSIFFIITIVIEGNTASNILIVGVVDSPSHQIWYEVLIAGLIQNRHNITLISYADAKLKSDNYTVIKITGINELFSNQFNDYINHDSNYFHDIRRLWNSIIKIAEHDLQSNALKTILDYPKDSFDLIIFDMMMGHNFYPLVRYFGNPPIIGISPLGLSPNILDAMGTHTYSYYPMYYLKYTDQMTFLQRVENWLMLTLDNCFKWYYLRELHELAKNRFGQDIIPVEDVEKQFKILLANYDHILDYPLSLPPNIIPVGGLHTKRSTTLPDDLLKILDNSKLGVIYFSFGTNLYPPAFPMERKKMFLEVFSKLNQIVLWKYEGDDLEDVPKNVIIKKWFSQNDILAHENVVLFITHGGALSTQETMYHSVPIVGIPFLYDQLNNVAKMEARNFGRGLRMHGLTADILFKTIKEVLDNPM</sequence>
<evidence type="ECO:0000313" key="2">
    <source>
        <dbReference type="Proteomes" id="UP001056778"/>
    </source>
</evidence>
<reference evidence="1" key="1">
    <citation type="submission" date="2022-04" db="EMBL/GenBank/DDBJ databases">
        <title>Chromosome-scale genome assembly of Holotrichia oblita Faldermann.</title>
        <authorList>
            <person name="Rongchong L."/>
        </authorList>
    </citation>
    <scope>NUCLEOTIDE SEQUENCE</scope>
    <source>
        <strain evidence="1">81SQS9</strain>
    </source>
</reference>
<protein>
    <submittedName>
        <fullName evidence="1">UDP-glucosyltransferase</fullName>
    </submittedName>
</protein>
<dbReference type="EMBL" id="CM043016">
    <property type="protein sequence ID" value="KAI4466747.1"/>
    <property type="molecule type" value="Genomic_DNA"/>
</dbReference>
<name>A0ACB9TIT3_HOLOL</name>
<keyword evidence="2" id="KW-1185">Reference proteome</keyword>
<gene>
    <name evidence="1" type="ORF">MML48_2g00006033</name>
</gene>
<evidence type="ECO:0000313" key="1">
    <source>
        <dbReference type="EMBL" id="KAI4466747.1"/>
    </source>
</evidence>